<proteinExistence type="predicted"/>
<feature type="transmembrane region" description="Helical" evidence="1">
    <location>
        <begin position="37"/>
        <end position="54"/>
    </location>
</feature>
<evidence type="ECO:0000313" key="2">
    <source>
        <dbReference type="EMBL" id="AMP98164.1"/>
    </source>
</evidence>
<gene>
    <name evidence="2" type="ORF">AY601_1241</name>
</gene>
<protein>
    <submittedName>
        <fullName evidence="2">Uncharacterized protein</fullName>
    </submittedName>
</protein>
<keyword evidence="1" id="KW-0812">Transmembrane</keyword>
<dbReference type="AlphaFoldDB" id="A0A127VA24"/>
<name>A0A127VA24_9SPHI</name>
<organism evidence="2 3">
    <name type="scientific">Pedobacter cryoconitis</name>
    <dbReference type="NCBI Taxonomy" id="188932"/>
    <lineage>
        <taxon>Bacteria</taxon>
        <taxon>Pseudomonadati</taxon>
        <taxon>Bacteroidota</taxon>
        <taxon>Sphingobacteriia</taxon>
        <taxon>Sphingobacteriales</taxon>
        <taxon>Sphingobacteriaceae</taxon>
        <taxon>Pedobacter</taxon>
    </lineage>
</organism>
<keyword evidence="3" id="KW-1185">Reference proteome</keyword>
<reference evidence="2 3" key="1">
    <citation type="submission" date="2016-03" db="EMBL/GenBank/DDBJ databases">
        <title>Complete genome sequence of Pedobacter cryoconitis PAMC 27485.</title>
        <authorList>
            <person name="Lee J."/>
            <person name="Kim O.-S."/>
        </authorList>
    </citation>
    <scope>NUCLEOTIDE SEQUENCE [LARGE SCALE GENOMIC DNA]</scope>
    <source>
        <strain evidence="2 3">PAMC 27485</strain>
    </source>
</reference>
<evidence type="ECO:0000313" key="3">
    <source>
        <dbReference type="Proteomes" id="UP000071561"/>
    </source>
</evidence>
<sequence length="60" mass="6947">MGVAEILIDYDSYSTETDENYLSCYVYFALCDLMEHHLVNAILMIIIGQTFLMIKCKISF</sequence>
<accession>A0A127VA24</accession>
<dbReference type="Proteomes" id="UP000071561">
    <property type="component" value="Chromosome"/>
</dbReference>
<dbReference type="KEGG" id="pcm:AY601_1241"/>
<dbReference type="EMBL" id="CP014504">
    <property type="protein sequence ID" value="AMP98164.1"/>
    <property type="molecule type" value="Genomic_DNA"/>
</dbReference>
<keyword evidence="1" id="KW-1133">Transmembrane helix</keyword>
<evidence type="ECO:0000256" key="1">
    <source>
        <dbReference type="SAM" id="Phobius"/>
    </source>
</evidence>
<keyword evidence="1" id="KW-0472">Membrane</keyword>